<evidence type="ECO:0000256" key="17">
    <source>
        <dbReference type="ARBA" id="ARBA00023264"/>
    </source>
</evidence>
<evidence type="ECO:0000313" key="20">
    <source>
        <dbReference type="EMBL" id="MBS8121815.1"/>
    </source>
</evidence>
<dbReference type="PANTHER" id="PTHR46382:SF1">
    <property type="entry name" value="PHOSPHATIDATE CYTIDYLYLTRANSFERASE"/>
    <property type="match status" value="1"/>
</dbReference>
<keyword evidence="10 18" id="KW-0808">Transferase</keyword>
<name>A0ABS5QKR4_9BACT</name>
<dbReference type="Pfam" id="PF01148">
    <property type="entry name" value="CTP_transf_1"/>
    <property type="match status" value="1"/>
</dbReference>
<protein>
    <recommendedName>
        <fullName evidence="7 18">Phosphatidate cytidylyltransferase</fullName>
        <ecNumber evidence="6 18">2.7.7.41</ecNumber>
    </recommendedName>
</protein>
<feature type="transmembrane region" description="Helical" evidence="19">
    <location>
        <begin position="213"/>
        <end position="234"/>
    </location>
</feature>
<feature type="transmembrane region" description="Helical" evidence="19">
    <location>
        <begin position="108"/>
        <end position="126"/>
    </location>
</feature>
<evidence type="ECO:0000256" key="4">
    <source>
        <dbReference type="ARBA" id="ARBA00005189"/>
    </source>
</evidence>
<keyword evidence="11 18" id="KW-0812">Transmembrane</keyword>
<comment type="similarity">
    <text evidence="5 18">Belongs to the CDS family.</text>
</comment>
<evidence type="ECO:0000256" key="3">
    <source>
        <dbReference type="ARBA" id="ARBA00005119"/>
    </source>
</evidence>
<keyword evidence="12 18" id="KW-0548">Nucleotidyltransferase</keyword>
<evidence type="ECO:0000256" key="15">
    <source>
        <dbReference type="ARBA" id="ARBA00023136"/>
    </source>
</evidence>
<comment type="pathway">
    <text evidence="3 18">Phospholipid metabolism; CDP-diacylglycerol biosynthesis; CDP-diacylglycerol from sn-glycerol 3-phosphate: step 3/3.</text>
</comment>
<keyword evidence="14" id="KW-0443">Lipid metabolism</keyword>
<accession>A0ABS5QKR4</accession>
<keyword evidence="9" id="KW-0444">Lipid biosynthesis</keyword>
<feature type="transmembrane region" description="Helical" evidence="19">
    <location>
        <begin position="40"/>
        <end position="72"/>
    </location>
</feature>
<dbReference type="GO" id="GO:0004605">
    <property type="term" value="F:phosphatidate cytidylyltransferase activity"/>
    <property type="evidence" value="ECO:0007669"/>
    <property type="project" value="UniProtKB-EC"/>
</dbReference>
<dbReference type="PROSITE" id="PS01315">
    <property type="entry name" value="CDS"/>
    <property type="match status" value="1"/>
</dbReference>
<organism evidence="20 21">
    <name type="scientific">Candidatus Vampirococcus lugosii</name>
    <dbReference type="NCBI Taxonomy" id="2789015"/>
    <lineage>
        <taxon>Bacteria</taxon>
        <taxon>Candidatus Absconditibacteriota</taxon>
        <taxon>Vampirococcus</taxon>
    </lineage>
</organism>
<dbReference type="RefSeq" id="WP_213348716.1">
    <property type="nucleotide sequence ID" value="NZ_JAEDAM010000017.1"/>
</dbReference>
<keyword evidence="15 19" id="KW-0472">Membrane</keyword>
<evidence type="ECO:0000256" key="6">
    <source>
        <dbReference type="ARBA" id="ARBA00012487"/>
    </source>
</evidence>
<comment type="subcellular location">
    <subcellularLocation>
        <location evidence="2">Cell membrane</location>
        <topology evidence="2">Multi-pass membrane protein</topology>
    </subcellularLocation>
</comment>
<comment type="catalytic activity">
    <reaction evidence="1 18">
        <text>a 1,2-diacyl-sn-glycero-3-phosphate + CTP + H(+) = a CDP-1,2-diacyl-sn-glycerol + diphosphate</text>
        <dbReference type="Rhea" id="RHEA:16229"/>
        <dbReference type="ChEBI" id="CHEBI:15378"/>
        <dbReference type="ChEBI" id="CHEBI:33019"/>
        <dbReference type="ChEBI" id="CHEBI:37563"/>
        <dbReference type="ChEBI" id="CHEBI:58332"/>
        <dbReference type="ChEBI" id="CHEBI:58608"/>
        <dbReference type="EC" id="2.7.7.41"/>
    </reaction>
</comment>
<feature type="transmembrane region" description="Helical" evidence="19">
    <location>
        <begin position="84"/>
        <end position="102"/>
    </location>
</feature>
<evidence type="ECO:0000256" key="2">
    <source>
        <dbReference type="ARBA" id="ARBA00004651"/>
    </source>
</evidence>
<evidence type="ECO:0000256" key="18">
    <source>
        <dbReference type="RuleBase" id="RU003938"/>
    </source>
</evidence>
<evidence type="ECO:0000256" key="16">
    <source>
        <dbReference type="ARBA" id="ARBA00023209"/>
    </source>
</evidence>
<dbReference type="Proteomes" id="UP000680365">
    <property type="component" value="Unassembled WGS sequence"/>
</dbReference>
<dbReference type="PANTHER" id="PTHR46382">
    <property type="entry name" value="PHOSPHATIDATE CYTIDYLYLTRANSFERASE"/>
    <property type="match status" value="1"/>
</dbReference>
<sequence>MLDFLLKNIEINLLILFFIIAFICFVSIKNDYIHEKIKGWIYIILFSFLLFINNITLILSLIIIGTVAIYEFIKVLKFSLIKNIIYGSIFLFLLIGFLYFMYMKVNLFFYLFIILSFSDIIAYFVGKGITWKKGFTKLSPNKSLSGVIAQIFFIFIILINILVFILEINIFYSLFISLFIGFLGPIGDLIESYFKRKSGIKDMANYIPGHGGLLDRIDSIFLSAGIVGLIYFFISF</sequence>
<evidence type="ECO:0000256" key="13">
    <source>
        <dbReference type="ARBA" id="ARBA00022989"/>
    </source>
</evidence>
<keyword evidence="16" id="KW-0594">Phospholipid biosynthesis</keyword>
<evidence type="ECO:0000256" key="11">
    <source>
        <dbReference type="ARBA" id="ARBA00022692"/>
    </source>
</evidence>
<gene>
    <name evidence="20" type="ORF">VAMP_27n173</name>
</gene>
<comment type="caution">
    <text evidence="20">The sequence shown here is derived from an EMBL/GenBank/DDBJ whole genome shotgun (WGS) entry which is preliminary data.</text>
</comment>
<evidence type="ECO:0000256" key="9">
    <source>
        <dbReference type="ARBA" id="ARBA00022516"/>
    </source>
</evidence>
<dbReference type="EMBL" id="JAEDAM010000017">
    <property type="protein sequence ID" value="MBS8121815.1"/>
    <property type="molecule type" value="Genomic_DNA"/>
</dbReference>
<keyword evidence="8" id="KW-1003">Cell membrane</keyword>
<dbReference type="EC" id="2.7.7.41" evidence="6 18"/>
<evidence type="ECO:0000256" key="8">
    <source>
        <dbReference type="ARBA" id="ARBA00022475"/>
    </source>
</evidence>
<feature type="transmembrane region" description="Helical" evidence="19">
    <location>
        <begin position="172"/>
        <end position="193"/>
    </location>
</feature>
<evidence type="ECO:0000256" key="14">
    <source>
        <dbReference type="ARBA" id="ARBA00023098"/>
    </source>
</evidence>
<keyword evidence="21" id="KW-1185">Reference proteome</keyword>
<keyword evidence="17" id="KW-1208">Phospholipid metabolism</keyword>
<evidence type="ECO:0000256" key="12">
    <source>
        <dbReference type="ARBA" id="ARBA00022695"/>
    </source>
</evidence>
<feature type="transmembrane region" description="Helical" evidence="19">
    <location>
        <begin position="147"/>
        <end position="166"/>
    </location>
</feature>
<reference evidence="20 21" key="1">
    <citation type="journal article" date="2021" name="Nat. Commun.">
        <title>Reductive evolution and unique predatory mode in the CPR bacterium Vampirococcus lugosii.</title>
        <authorList>
            <person name="Moreira D."/>
            <person name="Zivanovic Y."/>
            <person name="Lopez-Archilla A.I."/>
            <person name="Iniesto M."/>
            <person name="Lopez-Garcia P."/>
        </authorList>
    </citation>
    <scope>NUCLEOTIDE SEQUENCE [LARGE SCALE GENOMIC DNA]</scope>
    <source>
        <strain evidence="20">Chiprana</strain>
    </source>
</reference>
<evidence type="ECO:0000256" key="7">
    <source>
        <dbReference type="ARBA" id="ARBA00019373"/>
    </source>
</evidence>
<evidence type="ECO:0000256" key="10">
    <source>
        <dbReference type="ARBA" id="ARBA00022679"/>
    </source>
</evidence>
<evidence type="ECO:0000313" key="21">
    <source>
        <dbReference type="Proteomes" id="UP000680365"/>
    </source>
</evidence>
<evidence type="ECO:0000256" key="19">
    <source>
        <dbReference type="SAM" id="Phobius"/>
    </source>
</evidence>
<dbReference type="InterPro" id="IPR000374">
    <property type="entry name" value="PC_trans"/>
</dbReference>
<evidence type="ECO:0000256" key="5">
    <source>
        <dbReference type="ARBA" id="ARBA00010185"/>
    </source>
</evidence>
<keyword evidence="13 19" id="KW-1133">Transmembrane helix</keyword>
<proteinExistence type="inferred from homology"/>
<evidence type="ECO:0000256" key="1">
    <source>
        <dbReference type="ARBA" id="ARBA00001698"/>
    </source>
</evidence>
<comment type="pathway">
    <text evidence="4">Lipid metabolism.</text>
</comment>
<feature type="transmembrane region" description="Helical" evidence="19">
    <location>
        <begin position="12"/>
        <end position="28"/>
    </location>
</feature>